<evidence type="ECO:0000256" key="6">
    <source>
        <dbReference type="ARBA" id="ARBA00022989"/>
    </source>
</evidence>
<sequence>MWDQFVGGFTKLIEWFYTLTVSMGVPSYALAIILITIVVKIALYPLTAKQMKSMRAMAELAPKQKALQERYKKDPQKQQEMMMELYKEHGINPLSGCLPLLLQFPILIAFYNALMHLQYTVPEHAGFIWLLNLSDPDPAHILPVLAGVTTYIQMKVSTTPSSGSNAQAEQTQKLMTYFMPFIIGYMAMNFAAGLALYWVTFNTAGIVQQLFINRSFKIQKGEKAAG</sequence>
<dbReference type="RefSeq" id="WP_243116849.1">
    <property type="nucleotide sequence ID" value="NZ_JAOQNU010000013.1"/>
</dbReference>
<evidence type="ECO:0000256" key="2">
    <source>
        <dbReference type="ARBA" id="ARBA00022448"/>
    </source>
</evidence>
<dbReference type="Proteomes" id="UP000294813">
    <property type="component" value="Unassembled WGS sequence"/>
</dbReference>
<feature type="domain" description="Membrane insertase YidC/Oxa/ALB C-terminal" evidence="11">
    <location>
        <begin position="28"/>
        <end position="214"/>
    </location>
</feature>
<dbReference type="PANTHER" id="PTHR12428:SF65">
    <property type="entry name" value="CYTOCHROME C OXIDASE ASSEMBLY PROTEIN COX18, MITOCHONDRIAL"/>
    <property type="match status" value="1"/>
</dbReference>
<dbReference type="PRINTS" id="PR00701">
    <property type="entry name" value="60KDINNERMP"/>
</dbReference>
<dbReference type="NCBIfam" id="TIGR03592">
    <property type="entry name" value="yidC_oxa1_cterm"/>
    <property type="match status" value="1"/>
</dbReference>
<keyword evidence="5" id="KW-0653">Protein transport</keyword>
<protein>
    <submittedName>
        <fullName evidence="12">Protein translocase subunit yidC</fullName>
    </submittedName>
</protein>
<keyword evidence="4 9" id="KW-0812">Transmembrane</keyword>
<keyword evidence="7 10" id="KW-0472">Membrane</keyword>
<keyword evidence="6 10" id="KW-1133">Transmembrane helix</keyword>
<dbReference type="InterPro" id="IPR028055">
    <property type="entry name" value="YidC/Oxa/ALB_C"/>
</dbReference>
<gene>
    <name evidence="12" type="ORF">EDD73_11451</name>
</gene>
<reference evidence="12 13" key="1">
    <citation type="submission" date="2019-03" db="EMBL/GenBank/DDBJ databases">
        <title>Genomic Encyclopedia of Type Strains, Phase IV (KMG-IV): sequencing the most valuable type-strain genomes for metagenomic binning, comparative biology and taxonomic classification.</title>
        <authorList>
            <person name="Goeker M."/>
        </authorList>
    </citation>
    <scope>NUCLEOTIDE SEQUENCE [LARGE SCALE GENOMIC DNA]</scope>
    <source>
        <strain evidence="12 13">DSM 11170</strain>
    </source>
</reference>
<keyword evidence="8" id="KW-0143">Chaperone</keyword>
<proteinExistence type="inferred from homology"/>
<comment type="caution">
    <text evidence="12">The sequence shown here is derived from an EMBL/GenBank/DDBJ whole genome shotgun (WGS) entry which is preliminary data.</text>
</comment>
<evidence type="ECO:0000313" key="13">
    <source>
        <dbReference type="Proteomes" id="UP000294813"/>
    </source>
</evidence>
<feature type="transmembrane region" description="Helical" evidence="10">
    <location>
        <begin position="91"/>
        <end position="114"/>
    </location>
</feature>
<evidence type="ECO:0000313" key="12">
    <source>
        <dbReference type="EMBL" id="TCP63903.1"/>
    </source>
</evidence>
<evidence type="ECO:0000256" key="8">
    <source>
        <dbReference type="ARBA" id="ARBA00023186"/>
    </source>
</evidence>
<dbReference type="GO" id="GO:0032977">
    <property type="term" value="F:membrane insertase activity"/>
    <property type="evidence" value="ECO:0007669"/>
    <property type="project" value="InterPro"/>
</dbReference>
<dbReference type="InterPro" id="IPR047196">
    <property type="entry name" value="YidC_ALB_C"/>
</dbReference>
<dbReference type="InterPro" id="IPR001708">
    <property type="entry name" value="YidC/ALB3/OXA1/COX18"/>
</dbReference>
<feature type="transmembrane region" description="Helical" evidence="10">
    <location>
        <begin position="25"/>
        <end position="47"/>
    </location>
</feature>
<evidence type="ECO:0000256" key="10">
    <source>
        <dbReference type="SAM" id="Phobius"/>
    </source>
</evidence>
<accession>A0A4R2RL99</accession>
<evidence type="ECO:0000256" key="1">
    <source>
        <dbReference type="ARBA" id="ARBA00004651"/>
    </source>
</evidence>
<dbReference type="EMBL" id="SLXT01000014">
    <property type="protein sequence ID" value="TCP63903.1"/>
    <property type="molecule type" value="Genomic_DNA"/>
</dbReference>
<evidence type="ECO:0000256" key="5">
    <source>
        <dbReference type="ARBA" id="ARBA00022927"/>
    </source>
</evidence>
<dbReference type="PRINTS" id="PR01900">
    <property type="entry name" value="YIDCPROTEIN"/>
</dbReference>
<dbReference type="Pfam" id="PF02096">
    <property type="entry name" value="60KD_IMP"/>
    <property type="match status" value="1"/>
</dbReference>
<dbReference type="GO" id="GO:0051205">
    <property type="term" value="P:protein insertion into membrane"/>
    <property type="evidence" value="ECO:0007669"/>
    <property type="project" value="TreeGrafter"/>
</dbReference>
<evidence type="ECO:0000256" key="7">
    <source>
        <dbReference type="ARBA" id="ARBA00023136"/>
    </source>
</evidence>
<organism evidence="12 13">
    <name type="scientific">Heliophilum fasciatum</name>
    <dbReference type="NCBI Taxonomy" id="35700"/>
    <lineage>
        <taxon>Bacteria</taxon>
        <taxon>Bacillati</taxon>
        <taxon>Bacillota</taxon>
        <taxon>Clostridia</taxon>
        <taxon>Eubacteriales</taxon>
        <taxon>Heliobacteriaceae</taxon>
        <taxon>Heliophilum</taxon>
    </lineage>
</organism>
<dbReference type="GO" id="GO:0015031">
    <property type="term" value="P:protein transport"/>
    <property type="evidence" value="ECO:0007669"/>
    <property type="project" value="UniProtKB-KW"/>
</dbReference>
<evidence type="ECO:0000256" key="9">
    <source>
        <dbReference type="RuleBase" id="RU003945"/>
    </source>
</evidence>
<comment type="subcellular location">
    <subcellularLocation>
        <location evidence="1">Cell membrane</location>
        <topology evidence="1">Multi-pass membrane protein</topology>
    </subcellularLocation>
    <subcellularLocation>
        <location evidence="9">Membrane</location>
        <topology evidence="9">Multi-pass membrane protein</topology>
    </subcellularLocation>
</comment>
<keyword evidence="2" id="KW-0813">Transport</keyword>
<feature type="transmembrane region" description="Helical" evidence="10">
    <location>
        <begin position="177"/>
        <end position="199"/>
    </location>
</feature>
<dbReference type="CDD" id="cd20070">
    <property type="entry name" value="5TM_YidC_Alb3"/>
    <property type="match status" value="1"/>
</dbReference>
<dbReference type="AlphaFoldDB" id="A0A4R2RL99"/>
<evidence type="ECO:0000256" key="4">
    <source>
        <dbReference type="ARBA" id="ARBA00022692"/>
    </source>
</evidence>
<keyword evidence="13" id="KW-1185">Reference proteome</keyword>
<evidence type="ECO:0000259" key="11">
    <source>
        <dbReference type="Pfam" id="PF02096"/>
    </source>
</evidence>
<keyword evidence="3" id="KW-1003">Cell membrane</keyword>
<dbReference type="PANTHER" id="PTHR12428">
    <property type="entry name" value="OXA1"/>
    <property type="match status" value="1"/>
</dbReference>
<name>A0A4R2RL99_9FIRM</name>
<dbReference type="GO" id="GO:0005886">
    <property type="term" value="C:plasma membrane"/>
    <property type="evidence" value="ECO:0007669"/>
    <property type="project" value="UniProtKB-SubCell"/>
</dbReference>
<evidence type="ECO:0000256" key="3">
    <source>
        <dbReference type="ARBA" id="ARBA00022475"/>
    </source>
</evidence>
<comment type="similarity">
    <text evidence="9">Belongs to the OXA1/ALB3/YidC family.</text>
</comment>